<dbReference type="PATRIC" id="fig|696748.4.peg.868"/>
<dbReference type="HOGENOM" id="CLU_155733_0_0_6"/>
<dbReference type="Proteomes" id="UP000006303">
    <property type="component" value="Chromosome"/>
</dbReference>
<evidence type="ECO:0008006" key="3">
    <source>
        <dbReference type="Google" id="ProtNLM"/>
    </source>
</evidence>
<dbReference type="AlphaFoldDB" id="K0GBA3"/>
<reference evidence="1 2" key="1">
    <citation type="journal article" date="2012" name="J. Bacteriol.">
        <title>Complete Genome Sequence of Actinobacillus suis H91-0380, a Virulent Serotype O2 Strain.</title>
        <authorList>
            <person name="Macinnes J.I."/>
            <person name="Mackinnon J."/>
            <person name="Bujold A.R."/>
            <person name="Ziebell K."/>
            <person name="Kropinski A.M."/>
            <person name="Nash J.H."/>
        </authorList>
    </citation>
    <scope>NUCLEOTIDE SEQUENCE [LARGE SCALE GENOMIC DNA]</scope>
    <source>
        <strain evidence="1 2">H91-0380</strain>
    </source>
</reference>
<sequence length="151" mass="17314">MLDRRFGVEMKKLKLTLFTTIPFLLSACGSVDTETVLEDLSNLGKLFEAEKRQGVQVTKGYPEPKALTYAQRPKQPKNLEKQTVTHGRINTTQCKDADDWYLDGYRVGYSFTTQKEAMYQQRVNYCKGTLSNANQFQQNWEKGFKVGVKKA</sequence>
<dbReference type="eggNOG" id="ENOG5031K9D">
    <property type="taxonomic scope" value="Bacteria"/>
</dbReference>
<protein>
    <recommendedName>
        <fullName evidence="3">Lipoprotein</fullName>
    </recommendedName>
</protein>
<dbReference type="EMBL" id="CP003875">
    <property type="protein sequence ID" value="AFU18995.1"/>
    <property type="molecule type" value="Genomic_DNA"/>
</dbReference>
<name>K0GBA3_ACTSU</name>
<organism evidence="1 2">
    <name type="scientific">Actinobacillus suis H91-0380</name>
    <dbReference type="NCBI Taxonomy" id="696748"/>
    <lineage>
        <taxon>Bacteria</taxon>
        <taxon>Pseudomonadati</taxon>
        <taxon>Pseudomonadota</taxon>
        <taxon>Gammaproteobacteria</taxon>
        <taxon>Pasteurellales</taxon>
        <taxon>Pasteurellaceae</taxon>
        <taxon>Actinobacillus</taxon>
    </lineage>
</organism>
<evidence type="ECO:0000313" key="1">
    <source>
        <dbReference type="EMBL" id="AFU18995.1"/>
    </source>
</evidence>
<accession>K0GBA3</accession>
<dbReference type="KEGG" id="asi:ASU2_04285"/>
<evidence type="ECO:0000313" key="2">
    <source>
        <dbReference type="Proteomes" id="UP000006303"/>
    </source>
</evidence>
<dbReference type="PROSITE" id="PS51257">
    <property type="entry name" value="PROKAR_LIPOPROTEIN"/>
    <property type="match status" value="1"/>
</dbReference>
<gene>
    <name evidence="1" type="ORF">ASU2_04285</name>
</gene>
<proteinExistence type="predicted"/>